<dbReference type="Gene3D" id="3.40.50.720">
    <property type="entry name" value="NAD(P)-binding Rossmann-like Domain"/>
    <property type="match status" value="1"/>
</dbReference>
<keyword evidence="2" id="KW-0520">NAD</keyword>
<dbReference type="EMBL" id="VYQF01000001">
    <property type="protein sequence ID" value="KAA9041412.1"/>
    <property type="molecule type" value="Genomic_DNA"/>
</dbReference>
<dbReference type="GO" id="GO:0051287">
    <property type="term" value="F:NAD binding"/>
    <property type="evidence" value="ECO:0007669"/>
    <property type="project" value="InterPro"/>
</dbReference>
<keyword evidence="7" id="KW-1185">Reference proteome</keyword>
<organism evidence="6 7">
    <name type="scientific">Ginsengibacter hankyongi</name>
    <dbReference type="NCBI Taxonomy" id="2607284"/>
    <lineage>
        <taxon>Bacteria</taxon>
        <taxon>Pseudomonadati</taxon>
        <taxon>Bacteroidota</taxon>
        <taxon>Chitinophagia</taxon>
        <taxon>Chitinophagales</taxon>
        <taxon>Chitinophagaceae</taxon>
        <taxon>Ginsengibacter</taxon>
    </lineage>
</organism>
<dbReference type="Gene3D" id="1.10.1040.10">
    <property type="entry name" value="N-(1-d-carboxylethyl)-l-norvaline Dehydrogenase, domain 2"/>
    <property type="match status" value="1"/>
</dbReference>
<name>A0A5J5IPG6_9BACT</name>
<proteinExistence type="predicted"/>
<dbReference type="InterPro" id="IPR036291">
    <property type="entry name" value="NAD(P)-bd_dom_sf"/>
</dbReference>
<feature type="active site" evidence="3">
    <location>
        <position position="174"/>
    </location>
</feature>
<evidence type="ECO:0000256" key="1">
    <source>
        <dbReference type="ARBA" id="ARBA00023002"/>
    </source>
</evidence>
<dbReference type="InterPro" id="IPR051265">
    <property type="entry name" value="HIBADH-related_NP60_sf"/>
</dbReference>
<evidence type="ECO:0000256" key="2">
    <source>
        <dbReference type="ARBA" id="ARBA00023027"/>
    </source>
</evidence>
<feature type="domain" description="6-phosphogluconate dehydrogenase NADP-binding" evidence="4">
    <location>
        <begin position="4"/>
        <end position="157"/>
    </location>
</feature>
<evidence type="ECO:0000259" key="5">
    <source>
        <dbReference type="Pfam" id="PF14833"/>
    </source>
</evidence>
<comment type="caution">
    <text evidence="6">The sequence shown here is derived from an EMBL/GenBank/DDBJ whole genome shotgun (WGS) entry which is preliminary data.</text>
</comment>
<protein>
    <submittedName>
        <fullName evidence="6">NAD(P)-dependent oxidoreductase</fullName>
    </submittedName>
</protein>
<dbReference type="Pfam" id="PF14833">
    <property type="entry name" value="NAD_binding_11"/>
    <property type="match status" value="1"/>
</dbReference>
<dbReference type="RefSeq" id="WP_150413532.1">
    <property type="nucleotide sequence ID" value="NZ_VYQF01000001.1"/>
</dbReference>
<accession>A0A5J5IPG6</accession>
<dbReference type="SUPFAM" id="SSF48179">
    <property type="entry name" value="6-phosphogluconate dehydrogenase C-terminal domain-like"/>
    <property type="match status" value="1"/>
</dbReference>
<dbReference type="Proteomes" id="UP000326903">
    <property type="component" value="Unassembled WGS sequence"/>
</dbReference>
<dbReference type="InterPro" id="IPR029154">
    <property type="entry name" value="HIBADH-like_NADP-bd"/>
</dbReference>
<evidence type="ECO:0000313" key="7">
    <source>
        <dbReference type="Proteomes" id="UP000326903"/>
    </source>
</evidence>
<evidence type="ECO:0000313" key="6">
    <source>
        <dbReference type="EMBL" id="KAA9041412.1"/>
    </source>
</evidence>
<dbReference type="PANTHER" id="PTHR43580">
    <property type="entry name" value="OXIDOREDUCTASE GLYR1-RELATED"/>
    <property type="match status" value="1"/>
</dbReference>
<dbReference type="InterPro" id="IPR015815">
    <property type="entry name" value="HIBADH-related"/>
</dbReference>
<gene>
    <name evidence="6" type="ORF">FW778_05145</name>
</gene>
<dbReference type="PIRSF" id="PIRSF000103">
    <property type="entry name" value="HIBADH"/>
    <property type="match status" value="1"/>
</dbReference>
<dbReference type="InterPro" id="IPR006115">
    <property type="entry name" value="6PGDH_NADP-bd"/>
</dbReference>
<dbReference type="InterPro" id="IPR008927">
    <property type="entry name" value="6-PGluconate_DH-like_C_sf"/>
</dbReference>
<dbReference type="PANTHER" id="PTHR43580:SF2">
    <property type="entry name" value="CYTOKINE-LIKE NUCLEAR FACTOR N-PAC"/>
    <property type="match status" value="1"/>
</dbReference>
<dbReference type="InterPro" id="IPR013328">
    <property type="entry name" value="6PGD_dom2"/>
</dbReference>
<dbReference type="Pfam" id="PF03446">
    <property type="entry name" value="NAD_binding_2"/>
    <property type="match status" value="1"/>
</dbReference>
<reference evidence="6 7" key="1">
    <citation type="submission" date="2019-09" db="EMBL/GenBank/DDBJ databases">
        <title>Draft genome sequence of Ginsengibacter sp. BR5-29.</title>
        <authorList>
            <person name="Im W.-T."/>
        </authorList>
    </citation>
    <scope>NUCLEOTIDE SEQUENCE [LARGE SCALE GENOMIC DNA]</scope>
    <source>
        <strain evidence="6 7">BR5-29</strain>
    </source>
</reference>
<evidence type="ECO:0000256" key="3">
    <source>
        <dbReference type="PIRSR" id="PIRSR000103-1"/>
    </source>
</evidence>
<keyword evidence="1" id="KW-0560">Oxidoreductase</keyword>
<sequence>MKQNIGFIGLGNLGTPIALNLIESGHTLYVYNRTSSKTKPLSEKGANVCESIAGLAKQCTTVFTMVSDDAALKSICEGEGGLLKNLEKDSVHISMSTILPETAAYLSSLHIQHGQYYLASPVFGRPEAATAKKLNYVISGEESIRRQAEPLLKDTGGLNVWDFGDSIVAANTVKLCGNFLIASALEAIGESINLANKSGIDADQMWNIFSQTLFNTPLYHNYSKIILEQKFEPAAFYMKLGLKDMNLVLQQAVTVNQSMPLAKLLQNNMKSIADSGRGNIDWSAVSTADKNK</sequence>
<dbReference type="GO" id="GO:0016491">
    <property type="term" value="F:oxidoreductase activity"/>
    <property type="evidence" value="ECO:0007669"/>
    <property type="project" value="UniProtKB-KW"/>
</dbReference>
<dbReference type="AlphaFoldDB" id="A0A5J5IPG6"/>
<dbReference type="SUPFAM" id="SSF51735">
    <property type="entry name" value="NAD(P)-binding Rossmann-fold domains"/>
    <property type="match status" value="1"/>
</dbReference>
<feature type="domain" description="3-hydroxyisobutyrate dehydrogenase-like NAD-binding" evidence="5">
    <location>
        <begin position="169"/>
        <end position="285"/>
    </location>
</feature>
<evidence type="ECO:0000259" key="4">
    <source>
        <dbReference type="Pfam" id="PF03446"/>
    </source>
</evidence>
<dbReference type="GO" id="GO:0050661">
    <property type="term" value="F:NADP binding"/>
    <property type="evidence" value="ECO:0007669"/>
    <property type="project" value="InterPro"/>
</dbReference>